<keyword evidence="6" id="KW-1185">Reference proteome</keyword>
<evidence type="ECO:0000256" key="4">
    <source>
        <dbReference type="SAM" id="SignalP"/>
    </source>
</evidence>
<protein>
    <recommendedName>
        <fullName evidence="7">TPM domain-containing protein</fullName>
    </recommendedName>
</protein>
<accession>A0A448YZH4</accession>
<dbReference type="PANTHER" id="PTHR11592">
    <property type="entry name" value="GLUTATHIONE PEROXIDASE"/>
    <property type="match status" value="1"/>
</dbReference>
<dbReference type="PROSITE" id="PS51355">
    <property type="entry name" value="GLUTATHIONE_PEROXID_3"/>
    <property type="match status" value="1"/>
</dbReference>
<dbReference type="OrthoDB" id="446890at2759"/>
<dbReference type="AlphaFoldDB" id="A0A448YZH4"/>
<organism evidence="5 6">
    <name type="scientific">Pseudo-nitzschia multistriata</name>
    <dbReference type="NCBI Taxonomy" id="183589"/>
    <lineage>
        <taxon>Eukaryota</taxon>
        <taxon>Sar</taxon>
        <taxon>Stramenopiles</taxon>
        <taxon>Ochrophyta</taxon>
        <taxon>Bacillariophyta</taxon>
        <taxon>Bacillariophyceae</taxon>
        <taxon>Bacillariophycidae</taxon>
        <taxon>Bacillariales</taxon>
        <taxon>Bacillariaceae</taxon>
        <taxon>Pseudo-nitzschia</taxon>
    </lineage>
</organism>
<reference evidence="5 6" key="1">
    <citation type="submission" date="2019-01" db="EMBL/GenBank/DDBJ databases">
        <authorList>
            <person name="Ferrante I. M."/>
        </authorList>
    </citation>
    <scope>NUCLEOTIDE SEQUENCE [LARGE SCALE GENOMIC DNA]</scope>
    <source>
        <strain evidence="5 6">B856</strain>
    </source>
</reference>
<gene>
    <name evidence="5" type="ORF">PSNMU_V1.4_AUG-EV-PASAV3_0018560</name>
</gene>
<dbReference type="Proteomes" id="UP000291116">
    <property type="component" value="Unassembled WGS sequence"/>
</dbReference>
<keyword evidence="4" id="KW-0732">Signal</keyword>
<sequence>MVRFLTLGLALLAFSAEAFQSVLLASKTPATSLYTKSIVEDDVSGDRKSDRRSFLSGGTIGLVGLAGLASSVFPGTALAEEEESFASIAARAQKLSSEAGDRVAAAAIANGSGDTRTAYDFELPVSGKSIPFRELIGQEVDEDGRSKCKVILVSNMKEDDPIARKDIPEFISLAAKYGRSGEFAVILTPTDQGYYEPDTSQLIRLKLASEYGYGINPATILTDKTDILGKRALPFWRWMQSNCRTPAGLGRVEGNFEKFLIDGRTGLPLRRYPRKYKPSNIKNDIEAIIAGRPLPPAGANFLEEWRTAAVEAEANTYRFQKGLNYYD</sequence>
<dbReference type="EMBL" id="CAACVS010000048">
    <property type="protein sequence ID" value="VEU35109.1"/>
    <property type="molecule type" value="Genomic_DNA"/>
</dbReference>
<comment type="similarity">
    <text evidence="1">Belongs to the glutathione peroxidase family.</text>
</comment>
<evidence type="ECO:0000313" key="5">
    <source>
        <dbReference type="EMBL" id="VEU35109.1"/>
    </source>
</evidence>
<dbReference type="InterPro" id="IPR036249">
    <property type="entry name" value="Thioredoxin-like_sf"/>
</dbReference>
<evidence type="ECO:0000256" key="2">
    <source>
        <dbReference type="ARBA" id="ARBA00022559"/>
    </source>
</evidence>
<feature type="chain" id="PRO_5019120176" description="TPM domain-containing protein" evidence="4">
    <location>
        <begin position="19"/>
        <end position="327"/>
    </location>
</feature>
<dbReference type="InterPro" id="IPR000889">
    <property type="entry name" value="Glutathione_peroxidase"/>
</dbReference>
<name>A0A448YZH4_9STRA</name>
<evidence type="ECO:0000256" key="3">
    <source>
        <dbReference type="ARBA" id="ARBA00023002"/>
    </source>
</evidence>
<evidence type="ECO:0008006" key="7">
    <source>
        <dbReference type="Google" id="ProtNLM"/>
    </source>
</evidence>
<dbReference type="Gene3D" id="3.40.30.10">
    <property type="entry name" value="Glutaredoxin"/>
    <property type="match status" value="1"/>
</dbReference>
<keyword evidence="3" id="KW-0560">Oxidoreductase</keyword>
<keyword evidence="2" id="KW-0575">Peroxidase</keyword>
<evidence type="ECO:0000313" key="6">
    <source>
        <dbReference type="Proteomes" id="UP000291116"/>
    </source>
</evidence>
<feature type="signal peptide" evidence="4">
    <location>
        <begin position="1"/>
        <end position="18"/>
    </location>
</feature>
<dbReference type="GO" id="GO:0006979">
    <property type="term" value="P:response to oxidative stress"/>
    <property type="evidence" value="ECO:0007669"/>
    <property type="project" value="InterPro"/>
</dbReference>
<evidence type="ECO:0000256" key="1">
    <source>
        <dbReference type="ARBA" id="ARBA00006926"/>
    </source>
</evidence>
<dbReference type="GO" id="GO:0004601">
    <property type="term" value="F:peroxidase activity"/>
    <property type="evidence" value="ECO:0007669"/>
    <property type="project" value="UniProtKB-KW"/>
</dbReference>
<dbReference type="PANTHER" id="PTHR11592:SF78">
    <property type="entry name" value="GLUTATHIONE PEROXIDASE"/>
    <property type="match status" value="1"/>
</dbReference>
<proteinExistence type="inferred from homology"/>
<dbReference type="SUPFAM" id="SSF52833">
    <property type="entry name" value="Thioredoxin-like"/>
    <property type="match status" value="1"/>
</dbReference>